<evidence type="ECO:0000313" key="2">
    <source>
        <dbReference type="EMBL" id="KAG6292975.1"/>
    </source>
</evidence>
<feature type="compositionally biased region" description="Polar residues" evidence="1">
    <location>
        <begin position="169"/>
        <end position="179"/>
    </location>
</feature>
<gene>
    <name evidence="2" type="ORF">E4U09_003168</name>
</gene>
<dbReference type="AlphaFoldDB" id="A0A9P7U5C7"/>
<comment type="caution">
    <text evidence="2">The sequence shown here is derived from an EMBL/GenBank/DDBJ whole genome shotgun (WGS) entry which is preliminary data.</text>
</comment>
<evidence type="ECO:0000313" key="3">
    <source>
        <dbReference type="Proteomes" id="UP000707071"/>
    </source>
</evidence>
<reference evidence="2 3" key="1">
    <citation type="journal article" date="2020" name="bioRxiv">
        <title>Whole genome comparisons of ergot fungi reveals the divergence and evolution of species within the genus Claviceps are the result of varying mechanisms driving genome evolution and host range expansion.</title>
        <authorList>
            <person name="Wyka S.A."/>
            <person name="Mondo S.J."/>
            <person name="Liu M."/>
            <person name="Dettman J."/>
            <person name="Nalam V."/>
            <person name="Broders K.D."/>
        </authorList>
    </citation>
    <scope>NUCLEOTIDE SEQUENCE [LARGE SCALE GENOMIC DNA]</scope>
    <source>
        <strain evidence="2 3">Clav52</strain>
    </source>
</reference>
<feature type="region of interest" description="Disordered" evidence="1">
    <location>
        <begin position="251"/>
        <end position="275"/>
    </location>
</feature>
<accession>A0A9P7U5C7</accession>
<organism evidence="2 3">
    <name type="scientific">Claviceps aff. purpurea</name>
    <dbReference type="NCBI Taxonomy" id="1967640"/>
    <lineage>
        <taxon>Eukaryota</taxon>
        <taxon>Fungi</taxon>
        <taxon>Dikarya</taxon>
        <taxon>Ascomycota</taxon>
        <taxon>Pezizomycotina</taxon>
        <taxon>Sordariomycetes</taxon>
        <taxon>Hypocreomycetidae</taxon>
        <taxon>Hypocreales</taxon>
        <taxon>Clavicipitaceae</taxon>
        <taxon>Claviceps</taxon>
    </lineage>
</organism>
<dbReference type="EMBL" id="SRRH01000258">
    <property type="protein sequence ID" value="KAG6292975.1"/>
    <property type="molecule type" value="Genomic_DNA"/>
</dbReference>
<protein>
    <submittedName>
        <fullName evidence="2">Uncharacterized protein</fullName>
    </submittedName>
</protein>
<feature type="region of interest" description="Disordered" evidence="1">
    <location>
        <begin position="86"/>
        <end position="123"/>
    </location>
</feature>
<feature type="compositionally biased region" description="Basic and acidic residues" evidence="1">
    <location>
        <begin position="86"/>
        <end position="97"/>
    </location>
</feature>
<keyword evidence="3" id="KW-1185">Reference proteome</keyword>
<name>A0A9P7U5C7_9HYPO</name>
<dbReference type="Proteomes" id="UP000707071">
    <property type="component" value="Unassembled WGS sequence"/>
</dbReference>
<sequence length="428" mass="46506">MVKRDIRRPPKRNIEQVGQQGNEPPPARRQRLSIVPTEAAGAAGTEETPAIDISTCCSGCMRCLPLSDFPRRSDGARARQCERCKEHPEQLGERDADGQDDGPPPASPRQETPAVDSVPSVPTQFCSGCKRTLPLSDFPLKNNGLRALGCARCKARRDSRRPPRGPQIGQENVAGQENTAPPPVRRARRSRAQMNADRATEERRRTANVEEALASALRAAEANAQRTRERADAARATEAEVEAARRAAADARKASRAAEDARKASRAAEDARRDATLRESMAAAARVGEANARQFREQAEAAWAASTTEYTKRDATLREYIAAVASATEAEVEAARRARRAAADVRKASRAAEDARKDATLRESMAAAARVNEANARQFREQAEAAWAASAAEYARRDAALRESMAATAVASQETSRAAVLHESLERR</sequence>
<feature type="region of interest" description="Disordered" evidence="1">
    <location>
        <begin position="153"/>
        <end position="206"/>
    </location>
</feature>
<evidence type="ECO:0000256" key="1">
    <source>
        <dbReference type="SAM" id="MobiDB-lite"/>
    </source>
</evidence>
<proteinExistence type="predicted"/>
<feature type="region of interest" description="Disordered" evidence="1">
    <location>
        <begin position="1"/>
        <end position="32"/>
    </location>
</feature>
<feature type="compositionally biased region" description="Basic residues" evidence="1">
    <location>
        <begin position="153"/>
        <end position="163"/>
    </location>
</feature>
<feature type="compositionally biased region" description="Basic residues" evidence="1">
    <location>
        <begin position="1"/>
        <end position="11"/>
    </location>
</feature>